<protein>
    <submittedName>
        <fullName evidence="1">Uncharacterized protein</fullName>
    </submittedName>
</protein>
<dbReference type="Proteomes" id="UP000597444">
    <property type="component" value="Unassembled WGS sequence"/>
</dbReference>
<keyword evidence="2" id="KW-1185">Reference proteome</keyword>
<proteinExistence type="predicted"/>
<evidence type="ECO:0000313" key="1">
    <source>
        <dbReference type="EMBL" id="GHO97837.1"/>
    </source>
</evidence>
<dbReference type="EMBL" id="BNJK01000002">
    <property type="protein sequence ID" value="GHO97837.1"/>
    <property type="molecule type" value="Genomic_DNA"/>
</dbReference>
<reference evidence="1" key="1">
    <citation type="submission" date="2020-10" db="EMBL/GenBank/DDBJ databases">
        <title>Taxonomic study of unclassified bacteria belonging to the class Ktedonobacteria.</title>
        <authorList>
            <person name="Yabe S."/>
            <person name="Wang C.M."/>
            <person name="Zheng Y."/>
            <person name="Sakai Y."/>
            <person name="Cavaletti L."/>
            <person name="Monciardini P."/>
            <person name="Donadio S."/>
        </authorList>
    </citation>
    <scope>NUCLEOTIDE SEQUENCE</scope>
    <source>
        <strain evidence="1">ID150040</strain>
    </source>
</reference>
<evidence type="ECO:0000313" key="2">
    <source>
        <dbReference type="Proteomes" id="UP000597444"/>
    </source>
</evidence>
<dbReference type="AlphaFoldDB" id="A0A8J3N454"/>
<organism evidence="1 2">
    <name type="scientific">Reticulibacter mediterranei</name>
    <dbReference type="NCBI Taxonomy" id="2778369"/>
    <lineage>
        <taxon>Bacteria</taxon>
        <taxon>Bacillati</taxon>
        <taxon>Chloroflexota</taxon>
        <taxon>Ktedonobacteria</taxon>
        <taxon>Ktedonobacterales</taxon>
        <taxon>Reticulibacteraceae</taxon>
        <taxon>Reticulibacter</taxon>
    </lineage>
</organism>
<name>A0A8J3N454_9CHLR</name>
<accession>A0A8J3N454</accession>
<gene>
    <name evidence="1" type="ORF">KSF_078850</name>
</gene>
<sequence length="65" mass="6891">MGQGLLPVEQLGGEPLQPGRINKEAMEGAIFGMAGPAFSRLDHQKRPITILMIDTSVSILVVGCT</sequence>
<comment type="caution">
    <text evidence="1">The sequence shown here is derived from an EMBL/GenBank/DDBJ whole genome shotgun (WGS) entry which is preliminary data.</text>
</comment>